<dbReference type="STRING" id="641025.SAMN05421507_104339"/>
<keyword evidence="1" id="KW-1133">Transmembrane helix</keyword>
<accession>A0A1H0NAK1</accession>
<dbReference type="OrthoDB" id="3680052at2"/>
<evidence type="ECO:0000313" key="3">
    <source>
        <dbReference type="Proteomes" id="UP000199691"/>
    </source>
</evidence>
<name>A0A1H0NAK1_9PSEU</name>
<keyword evidence="3" id="KW-1185">Reference proteome</keyword>
<dbReference type="RefSeq" id="WP_090097536.1">
    <property type="nucleotide sequence ID" value="NZ_FNIX01000004.1"/>
</dbReference>
<keyword evidence="1" id="KW-0472">Membrane</keyword>
<organism evidence="2 3">
    <name type="scientific">Lentzea jiangxiensis</name>
    <dbReference type="NCBI Taxonomy" id="641025"/>
    <lineage>
        <taxon>Bacteria</taxon>
        <taxon>Bacillati</taxon>
        <taxon>Actinomycetota</taxon>
        <taxon>Actinomycetes</taxon>
        <taxon>Pseudonocardiales</taxon>
        <taxon>Pseudonocardiaceae</taxon>
        <taxon>Lentzea</taxon>
    </lineage>
</organism>
<feature type="transmembrane region" description="Helical" evidence="1">
    <location>
        <begin position="16"/>
        <end position="34"/>
    </location>
</feature>
<protein>
    <submittedName>
        <fullName evidence="2">Uncharacterized protein</fullName>
    </submittedName>
</protein>
<evidence type="ECO:0000256" key="1">
    <source>
        <dbReference type="SAM" id="Phobius"/>
    </source>
</evidence>
<dbReference type="Proteomes" id="UP000199691">
    <property type="component" value="Unassembled WGS sequence"/>
</dbReference>
<dbReference type="AlphaFoldDB" id="A0A1H0NAK1"/>
<dbReference type="EMBL" id="FNIX01000004">
    <property type="protein sequence ID" value="SDO89764.1"/>
    <property type="molecule type" value="Genomic_DNA"/>
</dbReference>
<sequence>MDKLIKGLLDLLTDPIFLTMIAGAVVAALVRRWWQFRSHRAARAEQISALNPLAARLGGTVISAEQGDTAAWSAGFLEPVKSDGSAYDTVLKGKWLRRSKPQWDLAMDFRRGDWHVRVTEAAVRIAAYTGYGVRWEQEHRVEVATAPMAPMRMARPKKYTADGRPIPLADFEKLWDSWLSEPPATVRSRQAAWQRVQLPSPMDQEFFVWGSDPSAVVRDLNFTALHWLIDHEEHLPPQAHSMRLTFEAGVVYIVMDHHIDQAGLMAVVDMICGLLDRMPGARPRHPAAAV</sequence>
<reference evidence="3" key="1">
    <citation type="submission" date="2016-10" db="EMBL/GenBank/DDBJ databases">
        <authorList>
            <person name="Varghese N."/>
            <person name="Submissions S."/>
        </authorList>
    </citation>
    <scope>NUCLEOTIDE SEQUENCE [LARGE SCALE GENOMIC DNA]</scope>
    <source>
        <strain evidence="3">CGMCC 4.6609</strain>
    </source>
</reference>
<proteinExistence type="predicted"/>
<evidence type="ECO:0000313" key="2">
    <source>
        <dbReference type="EMBL" id="SDO89764.1"/>
    </source>
</evidence>
<gene>
    <name evidence="2" type="ORF">SAMN05421507_104339</name>
</gene>
<keyword evidence="1" id="KW-0812">Transmembrane</keyword>